<accession>A0AA38MLM5</accession>
<evidence type="ECO:0000313" key="5">
    <source>
        <dbReference type="Proteomes" id="UP001168821"/>
    </source>
</evidence>
<comment type="caution">
    <text evidence="4">The sequence shown here is derived from an EMBL/GenBank/DDBJ whole genome shotgun (WGS) entry which is preliminary data.</text>
</comment>
<dbReference type="InterPro" id="IPR003599">
    <property type="entry name" value="Ig_sub"/>
</dbReference>
<keyword evidence="2" id="KW-0732">Signal</keyword>
<dbReference type="EMBL" id="JALNTZ010000002">
    <property type="protein sequence ID" value="KAJ3660966.1"/>
    <property type="molecule type" value="Genomic_DNA"/>
</dbReference>
<dbReference type="PANTHER" id="PTHR11422:SF10">
    <property type="entry name" value="IG-LIKE DOMAIN-CONTAINING PROTEIN"/>
    <property type="match status" value="1"/>
</dbReference>
<feature type="signal peptide" evidence="2">
    <location>
        <begin position="1"/>
        <end position="18"/>
    </location>
</feature>
<protein>
    <recommendedName>
        <fullName evidence="3">Ig-like domain-containing protein</fullName>
    </recommendedName>
</protein>
<keyword evidence="1" id="KW-0812">Transmembrane</keyword>
<dbReference type="PROSITE" id="PS50835">
    <property type="entry name" value="IG_LIKE"/>
    <property type="match status" value="1"/>
</dbReference>
<dbReference type="InterPro" id="IPR036179">
    <property type="entry name" value="Ig-like_dom_sf"/>
</dbReference>
<gene>
    <name evidence="4" type="ORF">Zmor_005392</name>
</gene>
<name>A0AA38MLM5_9CUCU</name>
<proteinExistence type="predicted"/>
<evidence type="ECO:0000259" key="3">
    <source>
        <dbReference type="PROSITE" id="PS50835"/>
    </source>
</evidence>
<feature type="chain" id="PRO_5041459449" description="Ig-like domain-containing protein" evidence="2">
    <location>
        <begin position="19"/>
        <end position="712"/>
    </location>
</feature>
<dbReference type="SUPFAM" id="SSF48726">
    <property type="entry name" value="Immunoglobulin"/>
    <property type="match status" value="1"/>
</dbReference>
<organism evidence="4 5">
    <name type="scientific">Zophobas morio</name>
    <dbReference type="NCBI Taxonomy" id="2755281"/>
    <lineage>
        <taxon>Eukaryota</taxon>
        <taxon>Metazoa</taxon>
        <taxon>Ecdysozoa</taxon>
        <taxon>Arthropoda</taxon>
        <taxon>Hexapoda</taxon>
        <taxon>Insecta</taxon>
        <taxon>Pterygota</taxon>
        <taxon>Neoptera</taxon>
        <taxon>Endopterygota</taxon>
        <taxon>Coleoptera</taxon>
        <taxon>Polyphaga</taxon>
        <taxon>Cucujiformia</taxon>
        <taxon>Tenebrionidae</taxon>
        <taxon>Zophobas</taxon>
    </lineage>
</organism>
<dbReference type="PANTHER" id="PTHR11422">
    <property type="entry name" value="T-CELL SURFACE GLYCOPROTEIN CD4"/>
    <property type="match status" value="1"/>
</dbReference>
<dbReference type="AlphaFoldDB" id="A0AA38MLM5"/>
<feature type="domain" description="Ig-like" evidence="3">
    <location>
        <begin position="513"/>
        <end position="622"/>
    </location>
</feature>
<keyword evidence="1" id="KW-1133">Transmembrane helix</keyword>
<keyword evidence="5" id="KW-1185">Reference proteome</keyword>
<evidence type="ECO:0000256" key="2">
    <source>
        <dbReference type="SAM" id="SignalP"/>
    </source>
</evidence>
<dbReference type="InterPro" id="IPR007110">
    <property type="entry name" value="Ig-like_dom"/>
</dbReference>
<dbReference type="Proteomes" id="UP001168821">
    <property type="component" value="Unassembled WGS sequence"/>
</dbReference>
<dbReference type="SMART" id="SM00409">
    <property type="entry name" value="IG"/>
    <property type="match status" value="3"/>
</dbReference>
<evidence type="ECO:0000313" key="4">
    <source>
        <dbReference type="EMBL" id="KAJ3660966.1"/>
    </source>
</evidence>
<reference evidence="4" key="1">
    <citation type="journal article" date="2023" name="G3 (Bethesda)">
        <title>Whole genome assemblies of Zophobas morio and Tenebrio molitor.</title>
        <authorList>
            <person name="Kaur S."/>
            <person name="Stinson S.A."/>
            <person name="diCenzo G.C."/>
        </authorList>
    </citation>
    <scope>NUCLEOTIDE SEQUENCE</scope>
    <source>
        <strain evidence="4">QUZm001</strain>
    </source>
</reference>
<feature type="transmembrane region" description="Helical" evidence="1">
    <location>
        <begin position="642"/>
        <end position="661"/>
    </location>
</feature>
<evidence type="ECO:0000256" key="1">
    <source>
        <dbReference type="SAM" id="Phobius"/>
    </source>
</evidence>
<dbReference type="InterPro" id="IPR013783">
    <property type="entry name" value="Ig-like_fold"/>
</dbReference>
<sequence>MSLPIIYLLFILFSQALLQDKPYNFRPESRQIYVNYGEDYFIGFDEIDNRTIFGHCTIQSDTYNIDYDILEPTNDTDKVQVGSYFSSGFSPFNGTGICAFSYYAVDATTPLKWTITAYDNKTKQNFKEEVSVKFYYNMPLYMDRIVVLETASIANFFYAGTTKLTKCVLSFDNVTIDIDLNKINVYNDDIFKSRLTSLGEGKCGYKISNVNSNDSRDLTLYATDDQNKEYRNTTTFFITKNQYLKNRTISTYLGNSVSIICGKETDSSANSDQKFCHLYNPQGVLVSHDHMCDYELDIVTKDDLGTWKCLVGFDYIMDTLQFTTDLTEMRSESVTTSTQDTPNYFIIGCQLENFDNNVLEYCKFTRPDGKIFKVTTGGTSTYYNTFSTDLENGRCSLEILKPLRHEDKGSWKCEAALPIDGVTGAFIKVVTSTTFPYDKYKKKNVRLDNSFVIDCMVPYSSDYCYIIAPNKTQYKPDSRLQITTGLCMFTVDEATASDNGTWQCSIAQNNGIPDEVISVDISVIDLKVVYADVDTAENEEAELICNTNGIPLEYCRFVSPSGASYSLRRDNSIPKRISYNGRGLEYGDCGMNISKVELSDEGEWTCHISSGRYNYQNKADVTKIIKLSVTLPPSDISTAGSVGIAVGVLAIVVMVGGFVFYKYSGRVRCGRRNDIDETSRYINRPSNESDDRESVILSVVQSSGYNTTQNNV</sequence>
<dbReference type="Gene3D" id="2.60.40.10">
    <property type="entry name" value="Immunoglobulins"/>
    <property type="match status" value="1"/>
</dbReference>
<keyword evidence="1" id="KW-0472">Membrane</keyword>